<dbReference type="Gene3D" id="3.30.450.40">
    <property type="match status" value="1"/>
</dbReference>
<feature type="non-terminal residue" evidence="1">
    <location>
        <position position="124"/>
    </location>
</feature>
<dbReference type="InterPro" id="IPR029016">
    <property type="entry name" value="GAF-like_dom_sf"/>
</dbReference>
<gene>
    <name evidence="1" type="ORF">METZ01_LOCUS238059</name>
</gene>
<protein>
    <recommendedName>
        <fullName evidence="2">DUF484 domain-containing protein</fullName>
    </recommendedName>
</protein>
<evidence type="ECO:0008006" key="2">
    <source>
        <dbReference type="Google" id="ProtNLM"/>
    </source>
</evidence>
<reference evidence="1" key="1">
    <citation type="submission" date="2018-05" db="EMBL/GenBank/DDBJ databases">
        <authorList>
            <person name="Lanie J.A."/>
            <person name="Ng W.-L."/>
            <person name="Kazmierczak K.M."/>
            <person name="Andrzejewski T.M."/>
            <person name="Davidsen T.M."/>
            <person name="Wayne K.J."/>
            <person name="Tettelin H."/>
            <person name="Glass J.I."/>
            <person name="Rusch D."/>
            <person name="Podicherti R."/>
            <person name="Tsui H.-C.T."/>
            <person name="Winkler M.E."/>
        </authorList>
    </citation>
    <scope>NUCLEOTIDE SEQUENCE</scope>
</reference>
<sequence>MTSKRTSRKSPRHEPSNVLEAKLVRDYLLEHPHFLTENPDLLVLLRPVSRHNGENVLDMGQIVTRHLGDEIERLKQQHEELLAVGRANQAAQKQVHDASLALMAARNFEHLIHIITRDLAQVMD</sequence>
<evidence type="ECO:0000313" key="1">
    <source>
        <dbReference type="EMBL" id="SVB85205.1"/>
    </source>
</evidence>
<organism evidence="1">
    <name type="scientific">marine metagenome</name>
    <dbReference type="NCBI Taxonomy" id="408172"/>
    <lineage>
        <taxon>unclassified sequences</taxon>
        <taxon>metagenomes</taxon>
        <taxon>ecological metagenomes</taxon>
    </lineage>
</organism>
<accession>A0A382HDN2</accession>
<name>A0A382HDN2_9ZZZZ</name>
<dbReference type="AlphaFoldDB" id="A0A382HDN2"/>
<dbReference type="InterPro" id="IPR007435">
    <property type="entry name" value="DUF484"/>
</dbReference>
<dbReference type="Pfam" id="PF04340">
    <property type="entry name" value="DUF484"/>
    <property type="match status" value="1"/>
</dbReference>
<proteinExistence type="predicted"/>
<dbReference type="EMBL" id="UINC01060569">
    <property type="protein sequence ID" value="SVB85205.1"/>
    <property type="molecule type" value="Genomic_DNA"/>
</dbReference>